<evidence type="ECO:0000313" key="2">
    <source>
        <dbReference type="EMBL" id="KAF9780447.1"/>
    </source>
</evidence>
<keyword evidence="1" id="KW-0812">Transmembrane</keyword>
<dbReference type="EMBL" id="WIUZ02000016">
    <property type="protein sequence ID" value="KAF9780447.1"/>
    <property type="molecule type" value="Genomic_DNA"/>
</dbReference>
<accession>A0A9P6H728</accession>
<comment type="caution">
    <text evidence="2">The sequence shown here is derived from an EMBL/GenBank/DDBJ whole genome shotgun (WGS) entry which is preliminary data.</text>
</comment>
<gene>
    <name evidence="2" type="ORF">BJ322DRAFT_293719</name>
</gene>
<protein>
    <submittedName>
        <fullName evidence="2">Uncharacterized protein</fullName>
    </submittedName>
</protein>
<organism evidence="2 3">
    <name type="scientific">Thelephora terrestris</name>
    <dbReference type="NCBI Taxonomy" id="56493"/>
    <lineage>
        <taxon>Eukaryota</taxon>
        <taxon>Fungi</taxon>
        <taxon>Dikarya</taxon>
        <taxon>Basidiomycota</taxon>
        <taxon>Agaricomycotina</taxon>
        <taxon>Agaricomycetes</taxon>
        <taxon>Thelephorales</taxon>
        <taxon>Thelephoraceae</taxon>
        <taxon>Thelephora</taxon>
    </lineage>
</organism>
<dbReference type="Proteomes" id="UP000736335">
    <property type="component" value="Unassembled WGS sequence"/>
</dbReference>
<proteinExistence type="predicted"/>
<reference evidence="2" key="2">
    <citation type="submission" date="2020-11" db="EMBL/GenBank/DDBJ databases">
        <authorList>
            <consortium name="DOE Joint Genome Institute"/>
            <person name="Kuo A."/>
            <person name="Miyauchi S."/>
            <person name="Kiss E."/>
            <person name="Drula E."/>
            <person name="Kohler A."/>
            <person name="Sanchez-Garcia M."/>
            <person name="Andreopoulos B."/>
            <person name="Barry K.W."/>
            <person name="Bonito G."/>
            <person name="Buee M."/>
            <person name="Carver A."/>
            <person name="Chen C."/>
            <person name="Cichocki N."/>
            <person name="Clum A."/>
            <person name="Culley D."/>
            <person name="Crous P.W."/>
            <person name="Fauchery L."/>
            <person name="Girlanda M."/>
            <person name="Hayes R."/>
            <person name="Keri Z."/>
            <person name="Labutti K."/>
            <person name="Lipzen A."/>
            <person name="Lombard V."/>
            <person name="Magnuson J."/>
            <person name="Maillard F."/>
            <person name="Morin E."/>
            <person name="Murat C."/>
            <person name="Nolan M."/>
            <person name="Ohm R."/>
            <person name="Pangilinan J."/>
            <person name="Pereira M."/>
            <person name="Perotto S."/>
            <person name="Peter M."/>
            <person name="Riley R."/>
            <person name="Sitrit Y."/>
            <person name="Stielow B."/>
            <person name="Szollosi G."/>
            <person name="Zifcakova L."/>
            <person name="Stursova M."/>
            <person name="Spatafora J.W."/>
            <person name="Tedersoo L."/>
            <person name="Vaario L.-M."/>
            <person name="Yamada A."/>
            <person name="Yan M."/>
            <person name="Wang P."/>
            <person name="Xu J."/>
            <person name="Bruns T."/>
            <person name="Baldrian P."/>
            <person name="Vilgalys R."/>
            <person name="Henrissat B."/>
            <person name="Grigoriev I.V."/>
            <person name="Hibbett D."/>
            <person name="Nagy L.G."/>
            <person name="Martin F.M."/>
        </authorList>
    </citation>
    <scope>NUCLEOTIDE SEQUENCE</scope>
    <source>
        <strain evidence="2">UH-Tt-Lm1</strain>
    </source>
</reference>
<name>A0A9P6H728_9AGAM</name>
<dbReference type="AlphaFoldDB" id="A0A9P6H728"/>
<evidence type="ECO:0000313" key="3">
    <source>
        <dbReference type="Proteomes" id="UP000736335"/>
    </source>
</evidence>
<keyword evidence="3" id="KW-1185">Reference proteome</keyword>
<keyword evidence="1" id="KW-1133">Transmembrane helix</keyword>
<reference evidence="2" key="1">
    <citation type="journal article" date="2020" name="Nat. Commun.">
        <title>Large-scale genome sequencing of mycorrhizal fungi provides insights into the early evolution of symbiotic traits.</title>
        <authorList>
            <person name="Miyauchi S."/>
            <person name="Kiss E."/>
            <person name="Kuo A."/>
            <person name="Drula E."/>
            <person name="Kohler A."/>
            <person name="Sanchez-Garcia M."/>
            <person name="Morin E."/>
            <person name="Andreopoulos B."/>
            <person name="Barry K.W."/>
            <person name="Bonito G."/>
            <person name="Buee M."/>
            <person name="Carver A."/>
            <person name="Chen C."/>
            <person name="Cichocki N."/>
            <person name="Clum A."/>
            <person name="Culley D."/>
            <person name="Crous P.W."/>
            <person name="Fauchery L."/>
            <person name="Girlanda M."/>
            <person name="Hayes R.D."/>
            <person name="Keri Z."/>
            <person name="LaButti K."/>
            <person name="Lipzen A."/>
            <person name="Lombard V."/>
            <person name="Magnuson J."/>
            <person name="Maillard F."/>
            <person name="Murat C."/>
            <person name="Nolan M."/>
            <person name="Ohm R.A."/>
            <person name="Pangilinan J."/>
            <person name="Pereira M.F."/>
            <person name="Perotto S."/>
            <person name="Peter M."/>
            <person name="Pfister S."/>
            <person name="Riley R."/>
            <person name="Sitrit Y."/>
            <person name="Stielow J.B."/>
            <person name="Szollosi G."/>
            <person name="Zifcakova L."/>
            <person name="Stursova M."/>
            <person name="Spatafora J.W."/>
            <person name="Tedersoo L."/>
            <person name="Vaario L.M."/>
            <person name="Yamada A."/>
            <person name="Yan M."/>
            <person name="Wang P."/>
            <person name="Xu J."/>
            <person name="Bruns T."/>
            <person name="Baldrian P."/>
            <person name="Vilgalys R."/>
            <person name="Dunand C."/>
            <person name="Henrissat B."/>
            <person name="Grigoriev I.V."/>
            <person name="Hibbett D."/>
            <person name="Nagy L.G."/>
            <person name="Martin F.M."/>
        </authorList>
    </citation>
    <scope>NUCLEOTIDE SEQUENCE</scope>
    <source>
        <strain evidence="2">UH-Tt-Lm1</strain>
    </source>
</reference>
<feature type="transmembrane region" description="Helical" evidence="1">
    <location>
        <begin position="53"/>
        <end position="72"/>
    </location>
</feature>
<keyword evidence="1" id="KW-0472">Membrane</keyword>
<sequence>MKKLKVILEKFKGGFEKLAFVLKDSEFITIVTSLSEECGSCSIYAFTRFLKSLLLAPLALALDFFLLGWAVARRLVTLSTGTYHLVRSAVGDFATVLARLRQLRSTRATKNIDRQASISDLRCISWTLLTSLDKDIRLSAVEYLTAKTELAYFEPTLVADPCLDVLIGCVSISGRKVAIMQDKEELATASAKCFLRSIYHLLEMDPHPSVLTDIY</sequence>
<evidence type="ECO:0000256" key="1">
    <source>
        <dbReference type="SAM" id="Phobius"/>
    </source>
</evidence>